<evidence type="ECO:0000313" key="1">
    <source>
        <dbReference type="EMBL" id="DAF62379.1"/>
    </source>
</evidence>
<dbReference type="EMBL" id="BK032823">
    <property type="protein sequence ID" value="DAF62379.1"/>
    <property type="molecule type" value="Genomic_DNA"/>
</dbReference>
<proteinExistence type="predicted"/>
<name>A0A8S5TH59_9CAUD</name>
<sequence length="466" mass="54666">MEQTDIKVLSNEEIQELAGKKDLVRLELSKSYEHNLKTNLIVPSVNQAYSCCVEYMRAWFFDKFGDKFFKTQWLDSEHILNPFRRRRTKDLVVVNKPAVVITPELDMNFNRENIDLHNMGMLLYTNRCTYKDAWFIDRDKSLFISMTMEMLMMNFNYRMKFNGRGIQLDIAKMCQMAFRAGGTQKHYNDIDYPLPKELMNQLADDALGICIKDGDIINVTRFLHYVNSHSRLPVLYKFNAATHNMEYFLKVPQTIIHIKTNDISVDSGSDIGMAKSDYGVSFDTNVRFPTPKFYAYYSLKLRDNIQCTTLDKASALTSLMNASRIPPHNEKGWQWNIKSEYEFTDEKEVQDIKDGKLMKIKFDGLIGDLRDIIDYTKSIAISPEVFLDIKIYNSFEFVDTEIDWVNFEIKFKQPLKSTMCYFIIYIDNNYLNEHLTQLRGYMEQRVNPSHNEIGPELSHDTKTMIY</sequence>
<accession>A0A8S5TH59</accession>
<organism evidence="1">
    <name type="scientific">Myoviridae sp. ctIty1</name>
    <dbReference type="NCBI Taxonomy" id="2827673"/>
    <lineage>
        <taxon>Viruses</taxon>
        <taxon>Duplodnaviria</taxon>
        <taxon>Heunggongvirae</taxon>
        <taxon>Uroviricota</taxon>
        <taxon>Caudoviricetes</taxon>
    </lineage>
</organism>
<protein>
    <submittedName>
        <fullName evidence="1">Uncharacterized protein</fullName>
    </submittedName>
</protein>
<reference evidence="1" key="1">
    <citation type="journal article" date="2021" name="Proc. Natl. Acad. Sci. U.S.A.">
        <title>A Catalog of Tens of Thousands of Viruses from Human Metagenomes Reveals Hidden Associations with Chronic Diseases.</title>
        <authorList>
            <person name="Tisza M.J."/>
            <person name="Buck C.B."/>
        </authorList>
    </citation>
    <scope>NUCLEOTIDE SEQUENCE</scope>
    <source>
        <strain evidence="1">CtIty1</strain>
    </source>
</reference>